<keyword evidence="1" id="KW-0175">Coiled coil</keyword>
<dbReference type="EMBL" id="DAEQIJ010000053">
    <property type="protein sequence ID" value="HBH2622254.1"/>
    <property type="molecule type" value="Genomic_DNA"/>
</dbReference>
<proteinExistence type="predicted"/>
<accession>A0A069A395</accession>
<name>A0A069A395_CLODI</name>
<dbReference type="PATRIC" id="fig|1496.854.peg.1715"/>
<dbReference type="Proteomes" id="UP000879542">
    <property type="component" value="Unassembled WGS sequence"/>
</dbReference>
<sequence>MKSLIIVRNAIEQQLNRANLEINKNEQLYTKLRKKEERDILEDIALSNALREKSVNERLKIFAESLLEIIDTQIEIKEYEESEDYKIFQLILEELERDIPIDVQI</sequence>
<organism evidence="2">
    <name type="scientific">Clostridioides difficile</name>
    <name type="common">Peptoclostridium difficile</name>
    <dbReference type="NCBI Taxonomy" id="1496"/>
    <lineage>
        <taxon>Bacteria</taxon>
        <taxon>Bacillati</taxon>
        <taxon>Bacillota</taxon>
        <taxon>Clostridia</taxon>
        <taxon>Peptostreptococcales</taxon>
        <taxon>Peptostreptococcaceae</taxon>
        <taxon>Clostridioides</taxon>
    </lineage>
</organism>
<reference evidence="2" key="1">
    <citation type="submission" date="2014-07" db="EMBL/GenBank/DDBJ databases">
        <authorList>
            <person name="Monot Marc"/>
        </authorList>
    </citation>
    <scope>NUCLEOTIDE SEQUENCE</scope>
    <source>
        <strain evidence="2">7032994</strain>
    </source>
</reference>
<evidence type="ECO:0000313" key="2">
    <source>
        <dbReference type="EMBL" id="CDS82870.1"/>
    </source>
</evidence>
<evidence type="ECO:0000313" key="3">
    <source>
        <dbReference type="EMBL" id="HBH2622254.1"/>
    </source>
</evidence>
<dbReference type="EMBL" id="LK932324">
    <property type="protein sequence ID" value="CDS82870.1"/>
    <property type="molecule type" value="Genomic_DNA"/>
</dbReference>
<dbReference type="RefSeq" id="WP_042741609.1">
    <property type="nucleotide sequence ID" value="NZ_CAADAM010000051.1"/>
</dbReference>
<dbReference type="AlphaFoldDB" id="A0A069A395"/>
<reference evidence="3" key="3">
    <citation type="submission" date="2021-06" db="EMBL/GenBank/DDBJ databases">
        <authorList>
            <consortium name="NCBI Pathogen Detection Project"/>
        </authorList>
    </citation>
    <scope>NUCLEOTIDE SEQUENCE</scope>
    <source>
        <strain evidence="3">Clostridioides</strain>
    </source>
</reference>
<feature type="coiled-coil region" evidence="1">
    <location>
        <begin position="1"/>
        <end position="35"/>
    </location>
</feature>
<reference evidence="3" key="2">
    <citation type="journal article" date="2018" name="Genome Biol.">
        <title>SKESA: strategic k-mer extension for scrupulous assemblies.</title>
        <authorList>
            <person name="Souvorov A."/>
            <person name="Agarwala R."/>
            <person name="Lipman D.J."/>
        </authorList>
    </citation>
    <scope>NUCLEOTIDE SEQUENCE</scope>
    <source>
        <strain evidence="3">Clostridioides</strain>
    </source>
</reference>
<gene>
    <name evidence="2" type="ORF">BN1097_1190014</name>
    <name evidence="3" type="ORF">KRQ00_004106</name>
</gene>
<evidence type="ECO:0000256" key="1">
    <source>
        <dbReference type="SAM" id="Coils"/>
    </source>
</evidence>
<protein>
    <submittedName>
        <fullName evidence="2">Putative phage protein</fullName>
    </submittedName>
</protein>